<proteinExistence type="predicted"/>
<dbReference type="Proteomes" id="UP001432027">
    <property type="component" value="Unassembled WGS sequence"/>
</dbReference>
<evidence type="ECO:0008006" key="4">
    <source>
        <dbReference type="Google" id="ProtNLM"/>
    </source>
</evidence>
<feature type="non-terminal residue" evidence="2">
    <location>
        <position position="1"/>
    </location>
</feature>
<gene>
    <name evidence="2" type="ORF">PENTCL1PPCAC_4523</name>
</gene>
<name>A0AAV5SP10_9BILA</name>
<sequence length="237" mass="27192">AQVHGLSFCRSISSDPESFNMHHHVTIAFGCGEVVVCITSQQGQDSEFTTDYDQLSCLKKISSEISYTKKFIEILTDTVLASFFCASFIIWLNDDWYLFMLYNTIMNSAIALATIIIYLFTTGYLKTLLRHNRNTSIPSGFQRTTASLLILFDIVCRLIFDDYYFKFDIVKNLTTKEDVSATVFYRKAIPIIYNLREVWFPTLLLIVFPKFRLLFLGRDINQPSTIAPSTLLRSSTV</sequence>
<keyword evidence="1" id="KW-0812">Transmembrane</keyword>
<evidence type="ECO:0000313" key="3">
    <source>
        <dbReference type="Proteomes" id="UP001432027"/>
    </source>
</evidence>
<feature type="transmembrane region" description="Helical" evidence="1">
    <location>
        <begin position="97"/>
        <end position="120"/>
    </location>
</feature>
<evidence type="ECO:0000313" key="2">
    <source>
        <dbReference type="EMBL" id="GMS82348.1"/>
    </source>
</evidence>
<keyword evidence="1" id="KW-1133">Transmembrane helix</keyword>
<comment type="caution">
    <text evidence="2">The sequence shown here is derived from an EMBL/GenBank/DDBJ whole genome shotgun (WGS) entry which is preliminary data.</text>
</comment>
<feature type="transmembrane region" description="Helical" evidence="1">
    <location>
        <begin position="71"/>
        <end position="91"/>
    </location>
</feature>
<reference evidence="2" key="1">
    <citation type="submission" date="2023-10" db="EMBL/GenBank/DDBJ databases">
        <title>Genome assembly of Pristionchus species.</title>
        <authorList>
            <person name="Yoshida K."/>
            <person name="Sommer R.J."/>
        </authorList>
    </citation>
    <scope>NUCLEOTIDE SEQUENCE</scope>
    <source>
        <strain evidence="2">RS0144</strain>
    </source>
</reference>
<dbReference type="AlphaFoldDB" id="A0AAV5SP10"/>
<keyword evidence="1" id="KW-0472">Membrane</keyword>
<accession>A0AAV5SP10</accession>
<evidence type="ECO:0000256" key="1">
    <source>
        <dbReference type="SAM" id="Phobius"/>
    </source>
</evidence>
<keyword evidence="3" id="KW-1185">Reference proteome</keyword>
<organism evidence="2 3">
    <name type="scientific">Pristionchus entomophagus</name>
    <dbReference type="NCBI Taxonomy" id="358040"/>
    <lineage>
        <taxon>Eukaryota</taxon>
        <taxon>Metazoa</taxon>
        <taxon>Ecdysozoa</taxon>
        <taxon>Nematoda</taxon>
        <taxon>Chromadorea</taxon>
        <taxon>Rhabditida</taxon>
        <taxon>Rhabditina</taxon>
        <taxon>Diplogasteromorpha</taxon>
        <taxon>Diplogasteroidea</taxon>
        <taxon>Neodiplogasteridae</taxon>
        <taxon>Pristionchus</taxon>
    </lineage>
</organism>
<protein>
    <recommendedName>
        <fullName evidence="4">G protein-coupled receptor</fullName>
    </recommendedName>
</protein>
<dbReference type="EMBL" id="BTSX01000002">
    <property type="protein sequence ID" value="GMS82348.1"/>
    <property type="molecule type" value="Genomic_DNA"/>
</dbReference>